<dbReference type="InterPro" id="IPR031303">
    <property type="entry name" value="C5_meth_CS"/>
</dbReference>
<dbReference type="Proteomes" id="UP000280307">
    <property type="component" value="Unassembled WGS sequence"/>
</dbReference>
<dbReference type="InterPro" id="IPR029063">
    <property type="entry name" value="SAM-dependent_MTases_sf"/>
</dbReference>
<organism evidence="9 10">
    <name type="scientific">Candidatus Viridilinea halotolerans</name>
    <dbReference type="NCBI Taxonomy" id="2491704"/>
    <lineage>
        <taxon>Bacteria</taxon>
        <taxon>Bacillati</taxon>
        <taxon>Chloroflexota</taxon>
        <taxon>Chloroflexia</taxon>
        <taxon>Chloroflexales</taxon>
        <taxon>Chloroflexineae</taxon>
        <taxon>Oscillochloridaceae</taxon>
        <taxon>Candidatus Viridilinea</taxon>
    </lineage>
</organism>
<dbReference type="InterPro" id="IPR018117">
    <property type="entry name" value="C5_DNA_meth_AS"/>
</dbReference>
<dbReference type="GO" id="GO:0003886">
    <property type="term" value="F:DNA (cytosine-5-)-methyltransferase activity"/>
    <property type="evidence" value="ECO:0007669"/>
    <property type="project" value="UniProtKB-EC"/>
</dbReference>
<dbReference type="EC" id="2.1.1.37" evidence="7"/>
<accession>A0A426U4F2</accession>
<evidence type="ECO:0000256" key="1">
    <source>
        <dbReference type="ARBA" id="ARBA00022603"/>
    </source>
</evidence>
<evidence type="ECO:0000256" key="8">
    <source>
        <dbReference type="SAM" id="MobiDB-lite"/>
    </source>
</evidence>
<evidence type="ECO:0000256" key="6">
    <source>
        <dbReference type="RuleBase" id="RU000416"/>
    </source>
</evidence>
<dbReference type="Pfam" id="PF00145">
    <property type="entry name" value="DNA_methylase"/>
    <property type="match status" value="2"/>
</dbReference>
<keyword evidence="3 5" id="KW-0949">S-adenosyl-L-methionine</keyword>
<evidence type="ECO:0000256" key="4">
    <source>
        <dbReference type="ARBA" id="ARBA00022747"/>
    </source>
</evidence>
<dbReference type="EMBL" id="RSAS01000240">
    <property type="protein sequence ID" value="RRR74777.1"/>
    <property type="molecule type" value="Genomic_DNA"/>
</dbReference>
<dbReference type="SUPFAM" id="SSF53335">
    <property type="entry name" value="S-adenosyl-L-methionine-dependent methyltransferases"/>
    <property type="match status" value="1"/>
</dbReference>
<proteinExistence type="inferred from homology"/>
<evidence type="ECO:0000313" key="9">
    <source>
        <dbReference type="EMBL" id="RRR74777.1"/>
    </source>
</evidence>
<feature type="active site" evidence="5">
    <location>
        <position position="108"/>
    </location>
</feature>
<keyword evidence="1 5" id="KW-0489">Methyltransferase</keyword>
<sequence length="342" mass="38771">MKTTTVTTKNRSRTSEPIHHPSPAHETYSIVSMFSGCGGMDLGFRGDFTFLNKHYVRLPFTIVWANEINAAACRTYRRNFQKEIICGNVWDFMQSMPEADVLIGGFPCQDISINGKGAGIQGQRSSLYKAMVEAIKIVKPRVFIAENVKGLLMRHNRTSLLKILEDFNALGYNITYDLYHAADYEVPQSRERVFIVGTAQDAGTFAPPQPLLSKDNWITAQAALADLEALEATPEINHIWSQANRSSDQGNRHLEANKPGHTIRAECHGNIQYHYKLPRRISMREAARIQSFPDDFIFEAKLRETERQVGNAVPPVLAWHMAQAVRTFLDKSRELCHEPRRI</sequence>
<evidence type="ECO:0000256" key="3">
    <source>
        <dbReference type="ARBA" id="ARBA00022691"/>
    </source>
</evidence>
<dbReference type="Gene3D" id="3.40.50.150">
    <property type="entry name" value="Vaccinia Virus protein VP39"/>
    <property type="match status" value="1"/>
</dbReference>
<keyword evidence="2 5" id="KW-0808">Transferase</keyword>
<protein>
    <recommendedName>
        <fullName evidence="7">Cytosine-specific methyltransferase</fullName>
        <ecNumber evidence="7">2.1.1.37</ecNumber>
    </recommendedName>
</protein>
<dbReference type="GO" id="GO:0003677">
    <property type="term" value="F:DNA binding"/>
    <property type="evidence" value="ECO:0007669"/>
    <property type="project" value="TreeGrafter"/>
</dbReference>
<evidence type="ECO:0000256" key="7">
    <source>
        <dbReference type="RuleBase" id="RU000417"/>
    </source>
</evidence>
<dbReference type="PROSITE" id="PS51679">
    <property type="entry name" value="SAM_MT_C5"/>
    <property type="match status" value="1"/>
</dbReference>
<dbReference type="Gene3D" id="3.90.120.10">
    <property type="entry name" value="DNA Methylase, subunit A, domain 2"/>
    <property type="match status" value="1"/>
</dbReference>
<dbReference type="PROSITE" id="PS00095">
    <property type="entry name" value="C5_MTASE_2"/>
    <property type="match status" value="1"/>
</dbReference>
<reference evidence="9 10" key="1">
    <citation type="submission" date="2018-12" db="EMBL/GenBank/DDBJ databases">
        <title>Genome Sequence of Candidatus Viridilinea halotolerans isolated from saline sulfide-rich spring.</title>
        <authorList>
            <person name="Grouzdev D.S."/>
            <person name="Burganskaya E.I."/>
            <person name="Krutkina M.S."/>
            <person name="Sukhacheva M.V."/>
            <person name="Gorlenko V.M."/>
        </authorList>
    </citation>
    <scope>NUCLEOTIDE SEQUENCE [LARGE SCALE GENOMIC DNA]</scope>
    <source>
        <strain evidence="9">Chok-6</strain>
    </source>
</reference>
<comment type="similarity">
    <text evidence="5 6">Belongs to the class I-like SAM-binding methyltransferase superfamily. C5-methyltransferase family.</text>
</comment>
<dbReference type="NCBIfam" id="TIGR00675">
    <property type="entry name" value="dcm"/>
    <property type="match status" value="1"/>
</dbReference>
<dbReference type="GO" id="GO:0044027">
    <property type="term" value="P:negative regulation of gene expression via chromosomal CpG island methylation"/>
    <property type="evidence" value="ECO:0007669"/>
    <property type="project" value="TreeGrafter"/>
</dbReference>
<gene>
    <name evidence="9" type="primary">dcm</name>
    <name evidence="9" type="ORF">EI684_06310</name>
</gene>
<dbReference type="PROSITE" id="PS00094">
    <property type="entry name" value="C5_MTASE_1"/>
    <property type="match status" value="1"/>
</dbReference>
<dbReference type="PANTHER" id="PTHR10629:SF52">
    <property type="entry name" value="DNA (CYTOSINE-5)-METHYLTRANSFERASE 1"/>
    <property type="match status" value="1"/>
</dbReference>
<comment type="caution">
    <text evidence="9">The sequence shown here is derived from an EMBL/GenBank/DDBJ whole genome shotgun (WGS) entry which is preliminary data.</text>
</comment>
<evidence type="ECO:0000256" key="5">
    <source>
        <dbReference type="PROSITE-ProRule" id="PRU01016"/>
    </source>
</evidence>
<feature type="region of interest" description="Disordered" evidence="8">
    <location>
        <begin position="1"/>
        <end position="23"/>
    </location>
</feature>
<comment type="catalytic activity">
    <reaction evidence="7">
        <text>a 2'-deoxycytidine in DNA + S-adenosyl-L-methionine = a 5-methyl-2'-deoxycytidine in DNA + S-adenosyl-L-homocysteine + H(+)</text>
        <dbReference type="Rhea" id="RHEA:13681"/>
        <dbReference type="Rhea" id="RHEA-COMP:11369"/>
        <dbReference type="Rhea" id="RHEA-COMP:11370"/>
        <dbReference type="ChEBI" id="CHEBI:15378"/>
        <dbReference type="ChEBI" id="CHEBI:57856"/>
        <dbReference type="ChEBI" id="CHEBI:59789"/>
        <dbReference type="ChEBI" id="CHEBI:85452"/>
        <dbReference type="ChEBI" id="CHEBI:85454"/>
        <dbReference type="EC" id="2.1.1.37"/>
    </reaction>
</comment>
<dbReference type="GO" id="GO:0009307">
    <property type="term" value="P:DNA restriction-modification system"/>
    <property type="evidence" value="ECO:0007669"/>
    <property type="project" value="UniProtKB-KW"/>
</dbReference>
<evidence type="ECO:0000256" key="2">
    <source>
        <dbReference type="ARBA" id="ARBA00022679"/>
    </source>
</evidence>
<dbReference type="PANTHER" id="PTHR10629">
    <property type="entry name" value="CYTOSINE-SPECIFIC METHYLTRANSFERASE"/>
    <property type="match status" value="1"/>
</dbReference>
<dbReference type="GO" id="GO:0032259">
    <property type="term" value="P:methylation"/>
    <property type="evidence" value="ECO:0007669"/>
    <property type="project" value="UniProtKB-KW"/>
</dbReference>
<keyword evidence="4" id="KW-0680">Restriction system</keyword>
<name>A0A426U4F2_9CHLR</name>
<dbReference type="InterPro" id="IPR050390">
    <property type="entry name" value="C5-Methyltransferase"/>
</dbReference>
<dbReference type="PRINTS" id="PR00105">
    <property type="entry name" value="C5METTRFRASE"/>
</dbReference>
<evidence type="ECO:0000313" key="10">
    <source>
        <dbReference type="Proteomes" id="UP000280307"/>
    </source>
</evidence>
<dbReference type="InterPro" id="IPR001525">
    <property type="entry name" value="C5_MeTfrase"/>
</dbReference>
<dbReference type="AlphaFoldDB" id="A0A426U4F2"/>